<evidence type="ECO:0000313" key="7">
    <source>
        <dbReference type="Proteomes" id="UP000053599"/>
    </source>
</evidence>
<keyword evidence="3" id="KW-0648">Protein biosynthesis</keyword>
<dbReference type="GO" id="GO:0005739">
    <property type="term" value="C:mitochondrion"/>
    <property type="evidence" value="ECO:0007669"/>
    <property type="project" value="TreeGrafter"/>
</dbReference>
<gene>
    <name evidence="6" type="ORF">PV11_03417</name>
</gene>
<sequence length="235" mass="26868">MQQALVLARPLLRVALPGTLPRIQHLRSQSVPKRSFLTSPSLAAVYRRPVGKIQVVTIDDKIQQSFKLDEKIETRFVREKKDNKLSEPIDLYELLRQIDRTDNHVLQLSKPGESEAIVQVVQRKDLIKRLNNKETAERQVKQAQKEKKPKQIELNWAISGNDLQLKMKQLEEFLRKGKKVELLLAPKRHQRKATPEEADALLKALREKLSEVGAAETAPMDGAILRQATMTVKIP</sequence>
<keyword evidence="4" id="KW-0175">Coiled coil</keyword>
<dbReference type="SUPFAM" id="SSF55200">
    <property type="entry name" value="Translation initiation factor IF3, C-terminal domain"/>
    <property type="match status" value="1"/>
</dbReference>
<name>A0A0D1XI89_9EURO</name>
<feature type="coiled-coil region" evidence="4">
    <location>
        <begin position="126"/>
        <end position="153"/>
    </location>
</feature>
<dbReference type="HOGENOM" id="CLU_062478_1_1_1"/>
<dbReference type="Pfam" id="PF00707">
    <property type="entry name" value="IF3_C"/>
    <property type="match status" value="1"/>
</dbReference>
<dbReference type="Proteomes" id="UP000053599">
    <property type="component" value="Unassembled WGS sequence"/>
</dbReference>
<dbReference type="Gene3D" id="3.30.110.10">
    <property type="entry name" value="Translation initiation factor 3 (IF-3), C-terminal domain"/>
    <property type="match status" value="1"/>
</dbReference>
<comment type="similarity">
    <text evidence="1">Belongs to the IF-3 family.</text>
</comment>
<dbReference type="GO" id="GO:0003743">
    <property type="term" value="F:translation initiation factor activity"/>
    <property type="evidence" value="ECO:0007669"/>
    <property type="project" value="UniProtKB-KW"/>
</dbReference>
<dbReference type="EMBL" id="KN846951">
    <property type="protein sequence ID" value="KIV87901.1"/>
    <property type="molecule type" value="Genomic_DNA"/>
</dbReference>
<feature type="domain" description="Translation initiation factor 3 C-terminal" evidence="5">
    <location>
        <begin position="150"/>
        <end position="220"/>
    </location>
</feature>
<dbReference type="PANTHER" id="PTHR10938:SF0">
    <property type="entry name" value="TRANSLATION INITIATION FACTOR IF-3, MITOCHONDRIAL"/>
    <property type="match status" value="1"/>
</dbReference>
<keyword evidence="2" id="KW-0396">Initiation factor</keyword>
<dbReference type="STRING" id="1016849.A0A0D1XI89"/>
<accession>A0A0D1XI89</accession>
<dbReference type="GO" id="GO:0070124">
    <property type="term" value="P:mitochondrial translational initiation"/>
    <property type="evidence" value="ECO:0007669"/>
    <property type="project" value="TreeGrafter"/>
</dbReference>
<dbReference type="InterPro" id="IPR036788">
    <property type="entry name" value="T_IF-3_C_sf"/>
</dbReference>
<evidence type="ECO:0000259" key="5">
    <source>
        <dbReference type="Pfam" id="PF00707"/>
    </source>
</evidence>
<dbReference type="InterPro" id="IPR019815">
    <property type="entry name" value="Translation_initiation_fac_3_C"/>
</dbReference>
<dbReference type="AlphaFoldDB" id="A0A0D1XI89"/>
<evidence type="ECO:0000256" key="3">
    <source>
        <dbReference type="ARBA" id="ARBA00022917"/>
    </source>
</evidence>
<proteinExistence type="inferred from homology"/>
<organism evidence="6 7">
    <name type="scientific">Exophiala sideris</name>
    <dbReference type="NCBI Taxonomy" id="1016849"/>
    <lineage>
        <taxon>Eukaryota</taxon>
        <taxon>Fungi</taxon>
        <taxon>Dikarya</taxon>
        <taxon>Ascomycota</taxon>
        <taxon>Pezizomycotina</taxon>
        <taxon>Eurotiomycetes</taxon>
        <taxon>Chaetothyriomycetidae</taxon>
        <taxon>Chaetothyriales</taxon>
        <taxon>Herpotrichiellaceae</taxon>
        <taxon>Exophiala</taxon>
    </lineage>
</organism>
<reference evidence="6 7" key="1">
    <citation type="submission" date="2015-01" db="EMBL/GenBank/DDBJ databases">
        <title>The Genome Sequence of Exophiala sideris CBS121828.</title>
        <authorList>
            <consortium name="The Broad Institute Genomics Platform"/>
            <person name="Cuomo C."/>
            <person name="de Hoog S."/>
            <person name="Gorbushina A."/>
            <person name="Stielow B."/>
            <person name="Teixiera M."/>
            <person name="Abouelleil A."/>
            <person name="Chapman S.B."/>
            <person name="Priest M."/>
            <person name="Young S.K."/>
            <person name="Wortman J."/>
            <person name="Nusbaum C."/>
            <person name="Birren B."/>
        </authorList>
    </citation>
    <scope>NUCLEOTIDE SEQUENCE [LARGE SCALE GENOMIC DNA]</scope>
    <source>
        <strain evidence="6 7">CBS 121828</strain>
    </source>
</reference>
<dbReference type="InterPro" id="IPR001288">
    <property type="entry name" value="Translation_initiation_fac_3"/>
</dbReference>
<dbReference type="OrthoDB" id="21573at2759"/>
<dbReference type="GO" id="GO:0032790">
    <property type="term" value="P:ribosome disassembly"/>
    <property type="evidence" value="ECO:0007669"/>
    <property type="project" value="TreeGrafter"/>
</dbReference>
<evidence type="ECO:0000256" key="2">
    <source>
        <dbReference type="ARBA" id="ARBA00022540"/>
    </source>
</evidence>
<dbReference type="PANTHER" id="PTHR10938">
    <property type="entry name" value="TRANSLATION INITIATION FACTOR IF-3"/>
    <property type="match status" value="1"/>
</dbReference>
<dbReference type="GO" id="GO:0043022">
    <property type="term" value="F:ribosome binding"/>
    <property type="evidence" value="ECO:0007669"/>
    <property type="project" value="TreeGrafter"/>
</dbReference>
<evidence type="ECO:0000256" key="4">
    <source>
        <dbReference type="SAM" id="Coils"/>
    </source>
</evidence>
<protein>
    <recommendedName>
        <fullName evidence="5">Translation initiation factor 3 C-terminal domain-containing protein</fullName>
    </recommendedName>
</protein>
<evidence type="ECO:0000313" key="6">
    <source>
        <dbReference type="EMBL" id="KIV87901.1"/>
    </source>
</evidence>
<evidence type="ECO:0000256" key="1">
    <source>
        <dbReference type="ARBA" id="ARBA00005439"/>
    </source>
</evidence>